<accession>A0ABR2DNV9</accession>
<keyword evidence="1" id="KW-1133">Transmembrane helix</keyword>
<keyword evidence="1" id="KW-0812">Transmembrane</keyword>
<organism evidence="2 3">
    <name type="scientific">Hibiscus sabdariffa</name>
    <name type="common">roselle</name>
    <dbReference type="NCBI Taxonomy" id="183260"/>
    <lineage>
        <taxon>Eukaryota</taxon>
        <taxon>Viridiplantae</taxon>
        <taxon>Streptophyta</taxon>
        <taxon>Embryophyta</taxon>
        <taxon>Tracheophyta</taxon>
        <taxon>Spermatophyta</taxon>
        <taxon>Magnoliopsida</taxon>
        <taxon>eudicotyledons</taxon>
        <taxon>Gunneridae</taxon>
        <taxon>Pentapetalae</taxon>
        <taxon>rosids</taxon>
        <taxon>malvids</taxon>
        <taxon>Malvales</taxon>
        <taxon>Malvaceae</taxon>
        <taxon>Malvoideae</taxon>
        <taxon>Hibiscus</taxon>
    </lineage>
</organism>
<feature type="transmembrane region" description="Helical" evidence="1">
    <location>
        <begin position="21"/>
        <end position="37"/>
    </location>
</feature>
<evidence type="ECO:0000256" key="1">
    <source>
        <dbReference type="SAM" id="Phobius"/>
    </source>
</evidence>
<keyword evidence="3" id="KW-1185">Reference proteome</keyword>
<name>A0ABR2DNV9_9ROSI</name>
<protein>
    <submittedName>
        <fullName evidence="2">Uncharacterized protein</fullName>
    </submittedName>
</protein>
<dbReference type="EMBL" id="JBBPBM010000024">
    <property type="protein sequence ID" value="KAK8543123.1"/>
    <property type="molecule type" value="Genomic_DNA"/>
</dbReference>
<proteinExistence type="predicted"/>
<evidence type="ECO:0000313" key="3">
    <source>
        <dbReference type="Proteomes" id="UP001472677"/>
    </source>
</evidence>
<evidence type="ECO:0000313" key="2">
    <source>
        <dbReference type="EMBL" id="KAK8543123.1"/>
    </source>
</evidence>
<dbReference type="Proteomes" id="UP001472677">
    <property type="component" value="Unassembled WGS sequence"/>
</dbReference>
<reference evidence="2 3" key="1">
    <citation type="journal article" date="2024" name="G3 (Bethesda)">
        <title>Genome assembly of Hibiscus sabdariffa L. provides insights into metabolisms of medicinal natural products.</title>
        <authorList>
            <person name="Kim T."/>
        </authorList>
    </citation>
    <scope>NUCLEOTIDE SEQUENCE [LARGE SCALE GENOMIC DNA]</scope>
    <source>
        <strain evidence="2">TK-2024</strain>
        <tissue evidence="2">Old leaves</tissue>
    </source>
</reference>
<keyword evidence="1" id="KW-0472">Membrane</keyword>
<sequence>MNELELVKDLPLRSIEFGMKCSTLMFYIPLLMFWFFSTNNSYTVLFLPIQVAAGCLFPVEEEGVLFVDIRIN</sequence>
<comment type="caution">
    <text evidence="2">The sequence shown here is derived from an EMBL/GenBank/DDBJ whole genome shotgun (WGS) entry which is preliminary data.</text>
</comment>
<gene>
    <name evidence="2" type="ORF">V6N12_015688</name>
</gene>